<keyword evidence="5" id="KW-1133">Transmembrane helix</keyword>
<dbReference type="Pfam" id="PF00114">
    <property type="entry name" value="Pilin"/>
    <property type="match status" value="1"/>
</dbReference>
<dbReference type="GO" id="GO:0007155">
    <property type="term" value="P:cell adhesion"/>
    <property type="evidence" value="ECO:0007669"/>
    <property type="project" value="InterPro"/>
</dbReference>
<protein>
    <recommendedName>
        <fullName evidence="8">Prepilin-type N-terminal cleavage/methylation domain-containing protein</fullName>
    </recommendedName>
</protein>
<dbReference type="PROSITE" id="PS00409">
    <property type="entry name" value="PROKAR_NTER_METHYL"/>
    <property type="match status" value="1"/>
</dbReference>
<keyword evidence="3" id="KW-0488">Methylation</keyword>
<comment type="subunit">
    <text evidence="2">The pili are polar flexible filaments of about 5.4 nanometers diameter and 2.5 micrometers average length; they consist of only a single polypeptide chain arranged in a helical configuration of five subunits per turn in the assembled pilus.</text>
</comment>
<accession>A0A2S7W0M8</accession>
<dbReference type="PANTHER" id="PTHR30093:SF34">
    <property type="entry name" value="PREPILIN PEPTIDASE-DEPENDENT PROTEIN D"/>
    <property type="match status" value="1"/>
</dbReference>
<dbReference type="InterPro" id="IPR000983">
    <property type="entry name" value="Bac_GSPG_pilin"/>
</dbReference>
<dbReference type="GO" id="GO:0015627">
    <property type="term" value="C:type II protein secretion system complex"/>
    <property type="evidence" value="ECO:0007669"/>
    <property type="project" value="InterPro"/>
</dbReference>
<evidence type="ECO:0000256" key="4">
    <source>
        <dbReference type="RuleBase" id="RU000389"/>
    </source>
</evidence>
<evidence type="ECO:0008006" key="8">
    <source>
        <dbReference type="Google" id="ProtNLM"/>
    </source>
</evidence>
<dbReference type="Gene3D" id="3.30.700.10">
    <property type="entry name" value="Glycoprotein, Type 4 Pilin"/>
    <property type="match status" value="1"/>
</dbReference>
<dbReference type="InterPro" id="IPR012902">
    <property type="entry name" value="N_methyl_site"/>
</dbReference>
<feature type="transmembrane region" description="Helical" evidence="5">
    <location>
        <begin position="12"/>
        <end position="30"/>
    </location>
</feature>
<evidence type="ECO:0000256" key="1">
    <source>
        <dbReference type="ARBA" id="ARBA00005233"/>
    </source>
</evidence>
<comment type="caution">
    <text evidence="6">The sequence shown here is derived from an EMBL/GenBank/DDBJ whole genome shotgun (WGS) entry which is preliminary data.</text>
</comment>
<evidence type="ECO:0000256" key="5">
    <source>
        <dbReference type="SAM" id="Phobius"/>
    </source>
</evidence>
<dbReference type="EMBL" id="MSCJ01000001">
    <property type="protein sequence ID" value="PQJ67911.1"/>
    <property type="molecule type" value="Genomic_DNA"/>
</dbReference>
<dbReference type="GO" id="GO:0043107">
    <property type="term" value="P:type IV pilus-dependent motility"/>
    <property type="evidence" value="ECO:0007669"/>
    <property type="project" value="TreeGrafter"/>
</dbReference>
<dbReference type="OrthoDB" id="5918848at2"/>
<keyword evidence="4" id="KW-0281">Fimbrium</keyword>
<dbReference type="AlphaFoldDB" id="A0A2S7W0M8"/>
<evidence type="ECO:0000256" key="2">
    <source>
        <dbReference type="ARBA" id="ARBA00011156"/>
    </source>
</evidence>
<sequence>MKKQQGFTLIELMIVVAIIGVLSAFAIPAYQSYVAKSEASTAVASVRAVLTNYDMHVQENNAAPTTLAQIGTSASAAGSLGALSLVASGAKFTFSSGSLSNATVTFTRSASGWVCSTTNIASDYMPKGCQ</sequence>
<dbReference type="NCBIfam" id="TIGR02532">
    <property type="entry name" value="IV_pilin_GFxxxE"/>
    <property type="match status" value="1"/>
</dbReference>
<dbReference type="Proteomes" id="UP000238730">
    <property type="component" value="Unassembled WGS sequence"/>
</dbReference>
<organism evidence="6 7">
    <name type="scientific">Photobacterium angustum</name>
    <dbReference type="NCBI Taxonomy" id="661"/>
    <lineage>
        <taxon>Bacteria</taxon>
        <taxon>Pseudomonadati</taxon>
        <taxon>Pseudomonadota</taxon>
        <taxon>Gammaproteobacteria</taxon>
        <taxon>Vibrionales</taxon>
        <taxon>Vibrionaceae</taxon>
        <taxon>Photobacterium</taxon>
    </lineage>
</organism>
<dbReference type="InterPro" id="IPR001082">
    <property type="entry name" value="Pilin"/>
</dbReference>
<reference evidence="6 7" key="1">
    <citation type="submission" date="2016-12" db="EMBL/GenBank/DDBJ databases">
        <title>Diversity of luminous bacteria.</title>
        <authorList>
            <person name="Yoshizawa S."/>
            <person name="Kogure K."/>
        </authorList>
    </citation>
    <scope>NUCLEOTIDE SEQUENCE [LARGE SCALE GENOMIC DNA]</scope>
    <source>
        <strain evidence="6 7">LC1-200</strain>
    </source>
</reference>
<dbReference type="SUPFAM" id="SSF54523">
    <property type="entry name" value="Pili subunits"/>
    <property type="match status" value="1"/>
</dbReference>
<name>A0A2S7W0M8_PHOAN</name>
<evidence type="ECO:0000313" key="7">
    <source>
        <dbReference type="Proteomes" id="UP000238730"/>
    </source>
</evidence>
<dbReference type="GO" id="GO:0015628">
    <property type="term" value="P:protein secretion by the type II secretion system"/>
    <property type="evidence" value="ECO:0007669"/>
    <property type="project" value="InterPro"/>
</dbReference>
<keyword evidence="5" id="KW-0472">Membrane</keyword>
<dbReference type="Pfam" id="PF07963">
    <property type="entry name" value="N_methyl"/>
    <property type="match status" value="1"/>
</dbReference>
<proteinExistence type="inferred from homology"/>
<dbReference type="PANTHER" id="PTHR30093">
    <property type="entry name" value="GENERAL SECRETION PATHWAY PROTEIN G"/>
    <property type="match status" value="1"/>
</dbReference>
<gene>
    <name evidence="6" type="ORF">BTO08_11280</name>
</gene>
<dbReference type="PRINTS" id="PR00813">
    <property type="entry name" value="BCTERIALGSPG"/>
</dbReference>
<dbReference type="GO" id="GO:0044096">
    <property type="term" value="C:type IV pilus"/>
    <property type="evidence" value="ECO:0007669"/>
    <property type="project" value="TreeGrafter"/>
</dbReference>
<dbReference type="InterPro" id="IPR045584">
    <property type="entry name" value="Pilin-like"/>
</dbReference>
<keyword evidence="5" id="KW-0812">Transmembrane</keyword>
<evidence type="ECO:0000256" key="3">
    <source>
        <dbReference type="ARBA" id="ARBA00022481"/>
    </source>
</evidence>
<comment type="similarity">
    <text evidence="1 4">Belongs to the N-Me-Phe pilin family.</text>
</comment>
<dbReference type="RefSeq" id="WP_105060989.1">
    <property type="nucleotide sequence ID" value="NZ_MSCJ01000001.1"/>
</dbReference>
<evidence type="ECO:0000313" key="6">
    <source>
        <dbReference type="EMBL" id="PQJ67911.1"/>
    </source>
</evidence>